<evidence type="ECO:0000313" key="5">
    <source>
        <dbReference type="Proteomes" id="UP000799766"/>
    </source>
</evidence>
<keyword evidence="5" id="KW-1185">Reference proteome</keyword>
<dbReference type="GO" id="GO:0016491">
    <property type="term" value="F:oxidoreductase activity"/>
    <property type="evidence" value="ECO:0007669"/>
    <property type="project" value="UniProtKB-KW"/>
</dbReference>
<dbReference type="InterPro" id="IPR006140">
    <property type="entry name" value="D-isomer_DH_NAD-bd"/>
</dbReference>
<protein>
    <recommendedName>
        <fullName evidence="3">D-isomer specific 2-hydroxyacid dehydrogenase NAD-binding domain-containing protein</fullName>
    </recommendedName>
</protein>
<dbReference type="Gene3D" id="3.40.50.720">
    <property type="entry name" value="NAD(P)-binding Rossmann-like Domain"/>
    <property type="match status" value="2"/>
</dbReference>
<dbReference type="PROSITE" id="PS00065">
    <property type="entry name" value="D_2_HYDROXYACID_DH_1"/>
    <property type="match status" value="1"/>
</dbReference>
<dbReference type="SUPFAM" id="SSF51735">
    <property type="entry name" value="NAD(P)-binding Rossmann-fold domains"/>
    <property type="match status" value="1"/>
</dbReference>
<keyword evidence="2" id="KW-0520">NAD</keyword>
<keyword evidence="1" id="KW-0560">Oxidoreductase</keyword>
<reference evidence="4" key="1">
    <citation type="journal article" date="2020" name="Stud. Mycol.">
        <title>101 Dothideomycetes genomes: a test case for predicting lifestyles and emergence of pathogens.</title>
        <authorList>
            <person name="Haridas S."/>
            <person name="Albert R."/>
            <person name="Binder M."/>
            <person name="Bloem J."/>
            <person name="Labutti K."/>
            <person name="Salamov A."/>
            <person name="Andreopoulos B."/>
            <person name="Baker S."/>
            <person name="Barry K."/>
            <person name="Bills G."/>
            <person name="Bluhm B."/>
            <person name="Cannon C."/>
            <person name="Castanera R."/>
            <person name="Culley D."/>
            <person name="Daum C."/>
            <person name="Ezra D."/>
            <person name="Gonzalez J."/>
            <person name="Henrissat B."/>
            <person name="Kuo A."/>
            <person name="Liang C."/>
            <person name="Lipzen A."/>
            <person name="Lutzoni F."/>
            <person name="Magnuson J."/>
            <person name="Mondo S."/>
            <person name="Nolan M."/>
            <person name="Ohm R."/>
            <person name="Pangilinan J."/>
            <person name="Park H.-J."/>
            <person name="Ramirez L."/>
            <person name="Alfaro M."/>
            <person name="Sun H."/>
            <person name="Tritt A."/>
            <person name="Yoshinaga Y."/>
            <person name="Zwiers L.-H."/>
            <person name="Turgeon B."/>
            <person name="Goodwin S."/>
            <person name="Spatafora J."/>
            <person name="Crous P."/>
            <person name="Grigoriev I."/>
        </authorList>
    </citation>
    <scope>NUCLEOTIDE SEQUENCE</scope>
    <source>
        <strain evidence="4">ATCC 16933</strain>
    </source>
</reference>
<evidence type="ECO:0000256" key="1">
    <source>
        <dbReference type="ARBA" id="ARBA00023002"/>
    </source>
</evidence>
<dbReference type="EMBL" id="MU001674">
    <property type="protein sequence ID" value="KAF2459701.1"/>
    <property type="molecule type" value="Genomic_DNA"/>
</dbReference>
<dbReference type="Pfam" id="PF02826">
    <property type="entry name" value="2-Hacid_dh_C"/>
    <property type="match status" value="2"/>
</dbReference>
<gene>
    <name evidence="4" type="ORF">BDY21DRAFT_281395</name>
</gene>
<dbReference type="AlphaFoldDB" id="A0A6A6P6S8"/>
<dbReference type="PANTHER" id="PTHR43333">
    <property type="entry name" value="2-HACID_DH_C DOMAIN-CONTAINING PROTEIN"/>
    <property type="match status" value="1"/>
</dbReference>
<organism evidence="4 5">
    <name type="scientific">Lineolata rhizophorae</name>
    <dbReference type="NCBI Taxonomy" id="578093"/>
    <lineage>
        <taxon>Eukaryota</taxon>
        <taxon>Fungi</taxon>
        <taxon>Dikarya</taxon>
        <taxon>Ascomycota</taxon>
        <taxon>Pezizomycotina</taxon>
        <taxon>Dothideomycetes</taxon>
        <taxon>Dothideomycetes incertae sedis</taxon>
        <taxon>Lineolatales</taxon>
        <taxon>Lineolataceae</taxon>
        <taxon>Lineolata</taxon>
    </lineage>
</organism>
<accession>A0A6A6P6S8</accession>
<dbReference type="InterPro" id="IPR029752">
    <property type="entry name" value="D-isomer_DH_CS1"/>
</dbReference>
<feature type="domain" description="D-isomer specific 2-hydroxyacid dehydrogenase NAD-binding" evidence="3">
    <location>
        <begin position="128"/>
        <end position="201"/>
    </location>
</feature>
<sequence>MGGGPEAKKDKVLFVLPFPEPTDVTDRLKRKFPNIDFEYINLTSHRDGVWVRHKELPKEIYHDITILGTLAVLPEKPEDCPRLELTHIFSAGINHITDNPVYKDTDVTFTTSNGIHGPQIAEWVVMTALIQSHKYNPLYELQKQHKWGQKHTSENYGKVSDLVGQRLGVLGYGSIGRQVARVGKAMGMDVIAYTAHAKDTPAARADNGYIVPGTGDPDGSIPSAWYSGTTKAELHRFLAQDVDLLLVSVPLTKATLRLLGAAEFAVLGRRNAFVTNISRGKVVDQPALVDALKDGTLRGAALDVVDPEPLPEDDPLWDAPNVTITPHISGLGDAYAKRAFEVMELNLERRANGEELINVVDKKRGY</sequence>
<dbReference type="OrthoDB" id="298012at2759"/>
<dbReference type="CDD" id="cd12163">
    <property type="entry name" value="2-Hacid_dh_5"/>
    <property type="match status" value="1"/>
</dbReference>
<dbReference type="InterPro" id="IPR036291">
    <property type="entry name" value="NAD(P)-bd_dom_sf"/>
</dbReference>
<evidence type="ECO:0000313" key="4">
    <source>
        <dbReference type="EMBL" id="KAF2459701.1"/>
    </source>
</evidence>
<proteinExistence type="predicted"/>
<evidence type="ECO:0000259" key="3">
    <source>
        <dbReference type="Pfam" id="PF02826"/>
    </source>
</evidence>
<dbReference type="SUPFAM" id="SSF52283">
    <property type="entry name" value="Formate/glycerate dehydrogenase catalytic domain-like"/>
    <property type="match status" value="1"/>
</dbReference>
<dbReference type="PANTHER" id="PTHR43333:SF1">
    <property type="entry name" value="D-ISOMER SPECIFIC 2-HYDROXYACID DEHYDROGENASE NAD-BINDING DOMAIN-CONTAINING PROTEIN"/>
    <property type="match status" value="1"/>
</dbReference>
<dbReference type="Proteomes" id="UP000799766">
    <property type="component" value="Unassembled WGS sequence"/>
</dbReference>
<feature type="domain" description="D-isomer specific 2-hydroxyacid dehydrogenase NAD-binding" evidence="3">
    <location>
        <begin position="228"/>
        <end position="329"/>
    </location>
</feature>
<dbReference type="GO" id="GO:0051287">
    <property type="term" value="F:NAD binding"/>
    <property type="evidence" value="ECO:0007669"/>
    <property type="project" value="InterPro"/>
</dbReference>
<evidence type="ECO:0000256" key="2">
    <source>
        <dbReference type="ARBA" id="ARBA00023027"/>
    </source>
</evidence>
<name>A0A6A6P6S8_9PEZI</name>